<reference evidence="2 3" key="1">
    <citation type="submission" date="2019-05" db="EMBL/GenBank/DDBJ databases">
        <title>We sequenced the genome of Paenibacillus hemerocallicola KCTC 33185 for further insight into its adaptation and study the phylogeny of Paenibacillus.</title>
        <authorList>
            <person name="Narsing Rao M.P."/>
        </authorList>
    </citation>
    <scope>NUCLEOTIDE SEQUENCE [LARGE SCALE GENOMIC DNA]</scope>
    <source>
        <strain evidence="2 3">KCTC 33185</strain>
    </source>
</reference>
<protein>
    <submittedName>
        <fullName evidence="2">Class IV adenylate cyclase</fullName>
    </submittedName>
</protein>
<dbReference type="PANTHER" id="PTHR21028:SF2">
    <property type="entry name" value="CYTH DOMAIN-CONTAINING PROTEIN"/>
    <property type="match status" value="1"/>
</dbReference>
<dbReference type="CDD" id="cd07890">
    <property type="entry name" value="CYTH-like_AC_IV-like"/>
    <property type="match status" value="1"/>
</dbReference>
<dbReference type="InterPro" id="IPR023577">
    <property type="entry name" value="CYTH_domain"/>
</dbReference>
<dbReference type="Gene3D" id="2.40.320.10">
    <property type="entry name" value="Hypothetical Protein Pfu-838710-001"/>
    <property type="match status" value="1"/>
</dbReference>
<dbReference type="PANTHER" id="PTHR21028">
    <property type="entry name" value="SI:CH211-156B7.4"/>
    <property type="match status" value="1"/>
</dbReference>
<sequence length="191" mass="21880">MDQGGDFAMKVALRREAKYFCNDFPAVRIILAELGAEYVAVKKQTDTVFTRYDSSGRTTSGRIKARTEEDGRCLVYVYDRSSNESTVEFEYYEFRDEQIVSMLQSLLGEPVIVVKEREIWTLHHLIFHLDTVEEIGTLFEVEAIGHADMVDWNACMDRIQPYLTGKIEGSNEDLVRAGRVEYDDGDASRRA</sequence>
<dbReference type="Proteomes" id="UP000307943">
    <property type="component" value="Unassembled WGS sequence"/>
</dbReference>
<dbReference type="Pfam" id="PF01928">
    <property type="entry name" value="CYTH"/>
    <property type="match status" value="1"/>
</dbReference>
<dbReference type="SUPFAM" id="SSF55154">
    <property type="entry name" value="CYTH-like phosphatases"/>
    <property type="match status" value="1"/>
</dbReference>
<dbReference type="OrthoDB" id="271656at2"/>
<gene>
    <name evidence="2" type="ORF">FE784_14375</name>
</gene>
<keyword evidence="3" id="KW-1185">Reference proteome</keyword>
<evidence type="ECO:0000259" key="1">
    <source>
        <dbReference type="Pfam" id="PF01928"/>
    </source>
</evidence>
<accession>A0A5C4T9N7</accession>
<feature type="domain" description="CYTH" evidence="1">
    <location>
        <begin position="16"/>
        <end position="147"/>
    </location>
</feature>
<name>A0A5C4T9N7_9BACL</name>
<evidence type="ECO:0000313" key="3">
    <source>
        <dbReference type="Proteomes" id="UP000307943"/>
    </source>
</evidence>
<dbReference type="InterPro" id="IPR008173">
    <property type="entry name" value="Adenylyl_cyclase_CyaB"/>
</dbReference>
<comment type="caution">
    <text evidence="2">The sequence shown here is derived from an EMBL/GenBank/DDBJ whole genome shotgun (WGS) entry which is preliminary data.</text>
</comment>
<proteinExistence type="predicted"/>
<dbReference type="InterPro" id="IPR033469">
    <property type="entry name" value="CYTH-like_dom_sf"/>
</dbReference>
<dbReference type="AlphaFoldDB" id="A0A5C4T9N7"/>
<dbReference type="EMBL" id="VDCQ01000017">
    <property type="protein sequence ID" value="TNJ65605.1"/>
    <property type="molecule type" value="Genomic_DNA"/>
</dbReference>
<organism evidence="2 3">
    <name type="scientific">Paenibacillus hemerocallicola</name>
    <dbReference type="NCBI Taxonomy" id="1172614"/>
    <lineage>
        <taxon>Bacteria</taxon>
        <taxon>Bacillati</taxon>
        <taxon>Bacillota</taxon>
        <taxon>Bacilli</taxon>
        <taxon>Bacillales</taxon>
        <taxon>Paenibacillaceae</taxon>
        <taxon>Paenibacillus</taxon>
    </lineage>
</organism>
<evidence type="ECO:0000313" key="2">
    <source>
        <dbReference type="EMBL" id="TNJ65605.1"/>
    </source>
</evidence>